<dbReference type="Pfam" id="PF04224">
    <property type="entry name" value="DUF417"/>
    <property type="match status" value="1"/>
</dbReference>
<dbReference type="RefSeq" id="WP_285967939.1">
    <property type="nucleotide sequence ID" value="NZ_CP127294.1"/>
</dbReference>
<gene>
    <name evidence="2" type="ORF">QRX50_38250</name>
</gene>
<feature type="transmembrane region" description="Helical" evidence="1">
    <location>
        <begin position="12"/>
        <end position="31"/>
    </location>
</feature>
<dbReference type="EMBL" id="CP127294">
    <property type="protein sequence ID" value="WIX77198.1"/>
    <property type="molecule type" value="Genomic_DNA"/>
</dbReference>
<dbReference type="Proteomes" id="UP001236014">
    <property type="component" value="Chromosome"/>
</dbReference>
<keyword evidence="1" id="KW-0812">Transmembrane</keyword>
<evidence type="ECO:0000313" key="2">
    <source>
        <dbReference type="EMBL" id="WIX77198.1"/>
    </source>
</evidence>
<proteinExistence type="predicted"/>
<keyword evidence="1" id="KW-0472">Membrane</keyword>
<keyword evidence="3" id="KW-1185">Reference proteome</keyword>
<organism evidence="2 3">
    <name type="scientific">Amycolatopsis carbonis</name>
    <dbReference type="NCBI Taxonomy" id="715471"/>
    <lineage>
        <taxon>Bacteria</taxon>
        <taxon>Bacillati</taxon>
        <taxon>Actinomycetota</taxon>
        <taxon>Actinomycetes</taxon>
        <taxon>Pseudonocardiales</taxon>
        <taxon>Pseudonocardiaceae</taxon>
        <taxon>Amycolatopsis</taxon>
    </lineage>
</organism>
<accession>A0A9Y2MTU2</accession>
<dbReference type="KEGG" id="acab:QRX50_38250"/>
<reference evidence="2 3" key="1">
    <citation type="submission" date="2023-06" db="EMBL/GenBank/DDBJ databases">
        <authorList>
            <person name="Oyuntsetseg B."/>
            <person name="Kim S.B."/>
        </authorList>
    </citation>
    <scope>NUCLEOTIDE SEQUENCE [LARGE SCALE GENOMIC DNA]</scope>
    <source>
        <strain evidence="2 3">2-15</strain>
    </source>
</reference>
<evidence type="ECO:0000313" key="3">
    <source>
        <dbReference type="Proteomes" id="UP001236014"/>
    </source>
</evidence>
<name>A0A9Y2MTU2_9PSEU</name>
<dbReference type="InterPro" id="IPR007339">
    <property type="entry name" value="RclC-like"/>
</dbReference>
<keyword evidence="1" id="KW-1133">Transmembrane helix</keyword>
<protein>
    <submittedName>
        <fullName evidence="2">DUF417 family protein</fullName>
    </submittedName>
</protein>
<evidence type="ECO:0000256" key="1">
    <source>
        <dbReference type="SAM" id="Phobius"/>
    </source>
</evidence>
<sequence length="75" mass="7722">MAKPLAPRASAVGSLGAAAMMVGTLSFLVTTPEAWREGHRMSQLSVLGEALLKDGVLLGASLLTAADSRRAAERS</sequence>
<dbReference type="AlphaFoldDB" id="A0A9Y2MTU2"/>